<dbReference type="GO" id="GO:0030942">
    <property type="term" value="F:endoplasmic reticulum signal peptide binding"/>
    <property type="evidence" value="ECO:0007669"/>
    <property type="project" value="InterPro"/>
</dbReference>
<name>A0A0E9NLF7_SAICN</name>
<feature type="region of interest" description="Disordered" evidence="11">
    <location>
        <begin position="556"/>
        <end position="583"/>
    </location>
</feature>
<keyword evidence="4 10" id="KW-0963">Cytoplasm</keyword>
<evidence type="ECO:0000256" key="5">
    <source>
        <dbReference type="ARBA" id="ARBA00022884"/>
    </source>
</evidence>
<dbReference type="EMBL" id="BACD03000036">
    <property type="protein sequence ID" value="GAO50717.1"/>
    <property type="molecule type" value="Genomic_DNA"/>
</dbReference>
<dbReference type="GO" id="GO:0005786">
    <property type="term" value="C:signal recognition particle, endoplasmic reticulum targeting"/>
    <property type="evidence" value="ECO:0007669"/>
    <property type="project" value="UniProtKB-KW"/>
</dbReference>
<evidence type="ECO:0000256" key="9">
    <source>
        <dbReference type="ARBA" id="ARBA00029498"/>
    </source>
</evidence>
<keyword evidence="6 10" id="KW-0733">Signal recognition particle</keyword>
<evidence type="ECO:0000313" key="13">
    <source>
        <dbReference type="Proteomes" id="UP000033140"/>
    </source>
</evidence>
<keyword evidence="8 10" id="KW-0687">Ribonucleoprotein</keyword>
<evidence type="ECO:0000256" key="8">
    <source>
        <dbReference type="ARBA" id="ARBA00023274"/>
    </source>
</evidence>
<dbReference type="Proteomes" id="UP000033140">
    <property type="component" value="Unassembled WGS sequence"/>
</dbReference>
<accession>A0A0E9NLF7</accession>
<dbReference type="STRING" id="698492.A0A0E9NLF7"/>
<reference evidence="12 13" key="3">
    <citation type="journal article" date="2015" name="Genome Announc.">
        <title>Draft Genome Sequence of the Archiascomycetous Yeast Saitoella complicata.</title>
        <authorList>
            <person name="Yamauchi K."/>
            <person name="Kondo S."/>
            <person name="Hamamoto M."/>
            <person name="Takahashi Y."/>
            <person name="Ogura Y."/>
            <person name="Hayashi T."/>
            <person name="Nishida H."/>
        </authorList>
    </citation>
    <scope>NUCLEOTIDE SEQUENCE [LARGE SCALE GENOMIC DNA]</scope>
    <source>
        <strain evidence="12 13">NRRL Y-17804</strain>
    </source>
</reference>
<comment type="similarity">
    <text evidence="3 10">Belongs to the SRP68 family.</text>
</comment>
<sequence>MNPVATDAVDVNQPGLTMARFSALALVTEARNTHGLRFQDHEKYREWCSRNVYRLRKALKIVQKGGKYSEKKVTAEEAKDQRYLEILLFNAERAWAQALEIKAVSEQDENNVRHQHCVRRLAKAAQYARDLAAVLASPEIGADAATQLDAIAYAASFAGQWHFEKRAWEQCLEQVSVARVAWNLLDAGVENDLFKDAAAGTDPSIRYCAYQTSQGQDRDISSLTREYVRKDARVVEVLKKLDPSALDKQTEELSAVIEQVSWRGYVAPVSDPAIAVSLLRVQDIRNASEGSEALATRSFDDVLAAWADASDATQKAISEEEQGAQDQEKMQALQITYTYVNYSEITTRIRRDLLLAAALLSRIDDRRPPTTTSVYRDLIKLYDSILQSLISIFDLPGVAADQDFCAELEAKLSYFKAQRAGFLARSWAVQDEYKNALALFLRALSYARRASGPLSVSVEADYVSVTAADVNNLVCKLVSEVSRTRALLTMNVLKAPTEAAEPNALIYALNEYPDLSVPLDLGRLVELPPKFQAVPVKPVFFDIAYNYIGYETAQGLEEEPPSAQHKEEGVPAKKGGLLSRLWG</sequence>
<dbReference type="PIRSF" id="PIRSF038995">
    <property type="entry name" value="SRP68"/>
    <property type="match status" value="1"/>
</dbReference>
<protein>
    <recommendedName>
        <fullName evidence="9 10">Signal recognition particle subunit SRP68</fullName>
        <shortName evidence="10">SRP68</shortName>
    </recommendedName>
</protein>
<dbReference type="GO" id="GO:0008312">
    <property type="term" value="F:7S RNA binding"/>
    <property type="evidence" value="ECO:0007669"/>
    <property type="project" value="InterPro"/>
</dbReference>
<reference evidence="12 13" key="2">
    <citation type="journal article" date="2014" name="J. Gen. Appl. Microbiol.">
        <title>The early diverging ascomycetous budding yeast Saitoella complicata has three histone deacetylases belonging to the Clr6, Hos2, and Rpd3 lineages.</title>
        <authorList>
            <person name="Nishida H."/>
            <person name="Matsumoto T."/>
            <person name="Kondo S."/>
            <person name="Hamamoto M."/>
            <person name="Yoshikawa H."/>
        </authorList>
    </citation>
    <scope>NUCLEOTIDE SEQUENCE [LARGE SCALE GENOMIC DNA]</scope>
    <source>
        <strain evidence="12 13">NRRL Y-17804</strain>
    </source>
</reference>
<evidence type="ECO:0000256" key="4">
    <source>
        <dbReference type="ARBA" id="ARBA00022490"/>
    </source>
</evidence>
<evidence type="ECO:0000256" key="10">
    <source>
        <dbReference type="PIRNR" id="PIRNR038995"/>
    </source>
</evidence>
<dbReference type="InterPro" id="IPR038253">
    <property type="entry name" value="SRP68_N_sf"/>
</dbReference>
<dbReference type="Pfam" id="PF16969">
    <property type="entry name" value="SRP68"/>
    <property type="match status" value="1"/>
</dbReference>
<evidence type="ECO:0000256" key="1">
    <source>
        <dbReference type="ARBA" id="ARBA00004496"/>
    </source>
</evidence>
<dbReference type="OrthoDB" id="10255118at2759"/>
<gene>
    <name evidence="12" type="ORF">G7K_4838-t1</name>
</gene>
<dbReference type="GO" id="GO:0005047">
    <property type="term" value="F:signal recognition particle binding"/>
    <property type="evidence" value="ECO:0007669"/>
    <property type="project" value="InterPro"/>
</dbReference>
<dbReference type="OMA" id="DERFIHI"/>
<organism evidence="12 13">
    <name type="scientific">Saitoella complicata (strain BCRC 22490 / CBS 7301 / JCM 7358 / NBRC 10748 / NRRL Y-17804)</name>
    <dbReference type="NCBI Taxonomy" id="698492"/>
    <lineage>
        <taxon>Eukaryota</taxon>
        <taxon>Fungi</taxon>
        <taxon>Dikarya</taxon>
        <taxon>Ascomycota</taxon>
        <taxon>Taphrinomycotina</taxon>
        <taxon>Taphrinomycotina incertae sedis</taxon>
        <taxon>Saitoella</taxon>
    </lineage>
</organism>
<comment type="subcellular location">
    <subcellularLocation>
        <location evidence="1 10">Cytoplasm</location>
    </subcellularLocation>
    <subcellularLocation>
        <location evidence="2">Nucleus</location>
        <location evidence="2">Nucleolus</location>
    </subcellularLocation>
</comment>
<dbReference type="GO" id="GO:0005730">
    <property type="term" value="C:nucleolus"/>
    <property type="evidence" value="ECO:0007669"/>
    <property type="project" value="UniProtKB-SubCell"/>
</dbReference>
<reference evidence="12 13" key="1">
    <citation type="journal article" date="2011" name="J. Gen. Appl. Microbiol.">
        <title>Draft genome sequencing of the enigmatic yeast Saitoella complicata.</title>
        <authorList>
            <person name="Nishida H."/>
            <person name="Hamamoto M."/>
            <person name="Sugiyama J."/>
        </authorList>
    </citation>
    <scope>NUCLEOTIDE SEQUENCE [LARGE SCALE GENOMIC DNA]</scope>
    <source>
        <strain evidence="12 13">NRRL Y-17804</strain>
    </source>
</reference>
<dbReference type="CDD" id="cd15481">
    <property type="entry name" value="SRP68-RBD"/>
    <property type="match status" value="1"/>
</dbReference>
<keyword evidence="5 10" id="KW-0694">RNA-binding</keyword>
<dbReference type="RefSeq" id="XP_019026576.1">
    <property type="nucleotide sequence ID" value="XM_019166699.1"/>
</dbReference>
<proteinExistence type="inferred from homology"/>
<dbReference type="AlphaFoldDB" id="A0A0E9NLF7"/>
<dbReference type="PANTHER" id="PTHR12860">
    <property type="entry name" value="SIGNAL RECOGNITION PARTICLE 68 KDA PROTEIN"/>
    <property type="match status" value="1"/>
</dbReference>
<evidence type="ECO:0000313" key="12">
    <source>
        <dbReference type="EMBL" id="GAO50717.1"/>
    </source>
</evidence>
<dbReference type="InterPro" id="IPR034652">
    <property type="entry name" value="SRP68-RBD"/>
</dbReference>
<comment type="caution">
    <text evidence="12">The sequence shown here is derived from an EMBL/GenBank/DDBJ whole genome shotgun (WGS) entry which is preliminary data.</text>
</comment>
<evidence type="ECO:0000256" key="2">
    <source>
        <dbReference type="ARBA" id="ARBA00004604"/>
    </source>
</evidence>
<comment type="function">
    <text evidence="10">Component of the signal recognition particle (SRP) complex, a ribonucleoprotein complex that mediates the cotranslational targeting of secretory and membrane proteins to the endoplasmic reticulum (ER). The SRP complex interacts with the signal sequence in nascent secretory and membrane proteins and directs them to the membrane of the ER.</text>
</comment>
<evidence type="ECO:0000256" key="7">
    <source>
        <dbReference type="ARBA" id="ARBA00023242"/>
    </source>
</evidence>
<dbReference type="InterPro" id="IPR026258">
    <property type="entry name" value="SRP68"/>
</dbReference>
<dbReference type="GO" id="GO:0006614">
    <property type="term" value="P:SRP-dependent cotranslational protein targeting to membrane"/>
    <property type="evidence" value="ECO:0007669"/>
    <property type="project" value="InterPro"/>
</dbReference>
<evidence type="ECO:0000256" key="11">
    <source>
        <dbReference type="SAM" id="MobiDB-lite"/>
    </source>
</evidence>
<dbReference type="PANTHER" id="PTHR12860:SF0">
    <property type="entry name" value="SIGNAL RECOGNITION PARTICLE SUBUNIT SRP68"/>
    <property type="match status" value="1"/>
</dbReference>
<keyword evidence="13" id="KW-1185">Reference proteome</keyword>
<evidence type="ECO:0000256" key="6">
    <source>
        <dbReference type="ARBA" id="ARBA00023135"/>
    </source>
</evidence>
<evidence type="ECO:0000256" key="3">
    <source>
        <dbReference type="ARBA" id="ARBA00009352"/>
    </source>
</evidence>
<keyword evidence="7" id="KW-0539">Nucleus</keyword>
<dbReference type="Gene3D" id="1.10.3450.40">
    <property type="entry name" value="Signal recognition particle, SRP68 subunit, RNA-binding domain"/>
    <property type="match status" value="1"/>
</dbReference>